<reference evidence="2" key="1">
    <citation type="submission" date="2021-03" db="EMBL/GenBank/DDBJ databases">
        <title>Draft genome sequence of rust myrtle Austropuccinia psidii MF-1, a brazilian biotype.</title>
        <authorList>
            <person name="Quecine M.C."/>
            <person name="Pachon D.M.R."/>
            <person name="Bonatelli M.L."/>
            <person name="Correr F.H."/>
            <person name="Franceschini L.M."/>
            <person name="Leite T.F."/>
            <person name="Margarido G.R.A."/>
            <person name="Almeida C.A."/>
            <person name="Ferrarezi J.A."/>
            <person name="Labate C.A."/>
        </authorList>
    </citation>
    <scope>NUCLEOTIDE SEQUENCE</scope>
    <source>
        <strain evidence="2">MF-1</strain>
    </source>
</reference>
<evidence type="ECO:0000313" key="2">
    <source>
        <dbReference type="EMBL" id="MBW0505229.1"/>
    </source>
</evidence>
<comment type="caution">
    <text evidence="2">The sequence shown here is derived from an EMBL/GenBank/DDBJ whole genome shotgun (WGS) entry which is preliminary data.</text>
</comment>
<organism evidence="2 3">
    <name type="scientific">Austropuccinia psidii MF-1</name>
    <dbReference type="NCBI Taxonomy" id="1389203"/>
    <lineage>
        <taxon>Eukaryota</taxon>
        <taxon>Fungi</taxon>
        <taxon>Dikarya</taxon>
        <taxon>Basidiomycota</taxon>
        <taxon>Pucciniomycotina</taxon>
        <taxon>Pucciniomycetes</taxon>
        <taxon>Pucciniales</taxon>
        <taxon>Sphaerophragmiaceae</taxon>
        <taxon>Austropuccinia</taxon>
    </lineage>
</organism>
<proteinExistence type="predicted"/>
<feature type="compositionally biased region" description="Low complexity" evidence="1">
    <location>
        <begin position="37"/>
        <end position="53"/>
    </location>
</feature>
<gene>
    <name evidence="2" type="ORF">O181_044944</name>
</gene>
<dbReference type="Proteomes" id="UP000765509">
    <property type="component" value="Unassembled WGS sequence"/>
</dbReference>
<name>A0A9Q3DL83_9BASI</name>
<sequence>MAQTDERQAYQTGLEFVLQYLGVPPQEQEHFQYHQIPPSTDFSSSSSPSSPGPLKMVLEVPGTPPTTPENEFYLLGPIPSFLDGAAPSMRGPLSNWALS</sequence>
<accession>A0A9Q3DL83</accession>
<dbReference type="EMBL" id="AVOT02018372">
    <property type="protein sequence ID" value="MBW0505229.1"/>
    <property type="molecule type" value="Genomic_DNA"/>
</dbReference>
<dbReference type="AlphaFoldDB" id="A0A9Q3DL83"/>
<protein>
    <submittedName>
        <fullName evidence="2">Uncharacterized protein</fullName>
    </submittedName>
</protein>
<evidence type="ECO:0000256" key="1">
    <source>
        <dbReference type="SAM" id="MobiDB-lite"/>
    </source>
</evidence>
<keyword evidence="3" id="KW-1185">Reference proteome</keyword>
<feature type="region of interest" description="Disordered" evidence="1">
    <location>
        <begin position="35"/>
        <end position="56"/>
    </location>
</feature>
<evidence type="ECO:0000313" key="3">
    <source>
        <dbReference type="Proteomes" id="UP000765509"/>
    </source>
</evidence>